<sequence>MLDVGGENKNLLYYGSIYDESNNPSKALVKRDTLTKPDKLEPRKPQGFDYEETFSPVADIKAIRILIAIAAYYDYEIWQMDVKTAFLNGYLNEEKFGFTQNRDEPRVYLKASGSNVTFLILYVDDILIMGNNIIMLQDVKSYLGKCFAMKDLGEAAYILGIKIYRDRSQRLIGLCQSTYIEKILKRYHMENSKRGSIPMQEKLRLSKSQGASTPAELKRMQNVPYASVNPCDLHWTAVKNILKYLRNTKDMFLVYGGGVDWKSAKQSIFATSSIEAEYIAAFNAFKEAVWVRKFISGLGVIPTSEEPINMYCDNTGAIAIANESAITKGARHFRAKVHYLREVIEFGDIKLEKVHTDDSVADPFTKALEFLKHSEHARNIGMLPASIFM</sequence>
<proteinExistence type="predicted"/>
<dbReference type="Pfam" id="PF07727">
    <property type="entry name" value="RVT_2"/>
    <property type="match status" value="2"/>
</dbReference>
<protein>
    <submittedName>
        <fullName evidence="2">Retrotransposon protein, putative, ty1-copia subclass</fullName>
    </submittedName>
</protein>
<name>A0ABQ5CCW9_9ASTR</name>
<dbReference type="EMBL" id="BQNB010014174">
    <property type="protein sequence ID" value="GJT24936.1"/>
    <property type="molecule type" value="Genomic_DNA"/>
</dbReference>
<reference evidence="2" key="2">
    <citation type="submission" date="2022-01" db="EMBL/GenBank/DDBJ databases">
        <authorList>
            <person name="Yamashiro T."/>
            <person name="Shiraishi A."/>
            <person name="Satake H."/>
            <person name="Nakayama K."/>
        </authorList>
    </citation>
    <scope>NUCLEOTIDE SEQUENCE</scope>
</reference>
<dbReference type="InterPro" id="IPR043502">
    <property type="entry name" value="DNA/RNA_pol_sf"/>
</dbReference>
<comment type="caution">
    <text evidence="2">The sequence shown here is derived from an EMBL/GenBank/DDBJ whole genome shotgun (WGS) entry which is preliminary data.</text>
</comment>
<dbReference type="CDD" id="cd09272">
    <property type="entry name" value="RNase_HI_RT_Ty1"/>
    <property type="match status" value="1"/>
</dbReference>
<reference evidence="2" key="1">
    <citation type="journal article" date="2022" name="Int. J. Mol. Sci.">
        <title>Draft Genome of Tanacetum Coccineum: Genomic Comparison of Closely Related Tanacetum-Family Plants.</title>
        <authorList>
            <person name="Yamashiro T."/>
            <person name="Shiraishi A."/>
            <person name="Nakayama K."/>
            <person name="Satake H."/>
        </authorList>
    </citation>
    <scope>NUCLEOTIDE SEQUENCE</scope>
</reference>
<dbReference type="InterPro" id="IPR013103">
    <property type="entry name" value="RVT_2"/>
</dbReference>
<feature type="domain" description="Reverse transcriptase Ty1/copia-type" evidence="1">
    <location>
        <begin position="47"/>
        <end position="94"/>
    </location>
</feature>
<gene>
    <name evidence="2" type="ORF">Tco_0894873</name>
</gene>
<dbReference type="PANTHER" id="PTHR11439">
    <property type="entry name" value="GAG-POL-RELATED RETROTRANSPOSON"/>
    <property type="match status" value="1"/>
</dbReference>
<evidence type="ECO:0000313" key="3">
    <source>
        <dbReference type="Proteomes" id="UP001151760"/>
    </source>
</evidence>
<evidence type="ECO:0000313" key="2">
    <source>
        <dbReference type="EMBL" id="GJT24936.1"/>
    </source>
</evidence>
<evidence type="ECO:0000259" key="1">
    <source>
        <dbReference type="Pfam" id="PF07727"/>
    </source>
</evidence>
<dbReference type="PANTHER" id="PTHR11439:SF467">
    <property type="entry name" value="INTEGRASE CATALYTIC DOMAIN-CONTAINING PROTEIN"/>
    <property type="match status" value="1"/>
</dbReference>
<organism evidence="2 3">
    <name type="scientific">Tanacetum coccineum</name>
    <dbReference type="NCBI Taxonomy" id="301880"/>
    <lineage>
        <taxon>Eukaryota</taxon>
        <taxon>Viridiplantae</taxon>
        <taxon>Streptophyta</taxon>
        <taxon>Embryophyta</taxon>
        <taxon>Tracheophyta</taxon>
        <taxon>Spermatophyta</taxon>
        <taxon>Magnoliopsida</taxon>
        <taxon>eudicotyledons</taxon>
        <taxon>Gunneridae</taxon>
        <taxon>Pentapetalae</taxon>
        <taxon>asterids</taxon>
        <taxon>campanulids</taxon>
        <taxon>Asterales</taxon>
        <taxon>Asteraceae</taxon>
        <taxon>Asteroideae</taxon>
        <taxon>Anthemideae</taxon>
        <taxon>Anthemidinae</taxon>
        <taxon>Tanacetum</taxon>
    </lineage>
</organism>
<dbReference type="SUPFAM" id="SSF56672">
    <property type="entry name" value="DNA/RNA polymerases"/>
    <property type="match status" value="1"/>
</dbReference>
<keyword evidence="3" id="KW-1185">Reference proteome</keyword>
<feature type="domain" description="Reverse transcriptase Ty1/copia-type" evidence="1">
    <location>
        <begin position="95"/>
        <end position="200"/>
    </location>
</feature>
<dbReference type="Proteomes" id="UP001151760">
    <property type="component" value="Unassembled WGS sequence"/>
</dbReference>
<accession>A0ABQ5CCW9</accession>